<reference evidence="1 2" key="1">
    <citation type="submission" date="2020-05" db="EMBL/GenBank/DDBJ databases">
        <title>Ramlibacter rhizophilus sp. nov., isolated from rhizosphere soil of national flower Mugunghwa from South Korea.</title>
        <authorList>
            <person name="Zheng-Fei Y."/>
            <person name="Huan T."/>
        </authorList>
    </citation>
    <scope>NUCLEOTIDE SEQUENCE [LARGE SCALE GENOMIC DNA]</scope>
    <source>
        <strain evidence="1 2">H242</strain>
    </source>
</reference>
<sequence>MFTGYGTYFKTSDLSYAGRLDGVSWMEGFSHSAARQEALALQPASSLPSVYKRFTGPFLFPDTDLALPLVDGRQSYGSRIFHSANGSHVVLVQTGSAQPNAAGATHHVIVR</sequence>
<proteinExistence type="predicted"/>
<dbReference type="Proteomes" id="UP000500826">
    <property type="component" value="Chromosome"/>
</dbReference>
<protein>
    <submittedName>
        <fullName evidence="1">Uncharacterized protein</fullName>
    </submittedName>
</protein>
<accession>A0ABX6P4H0</accession>
<gene>
    <name evidence="1" type="ORF">HK414_09200</name>
</gene>
<reference evidence="1 2" key="2">
    <citation type="submission" date="2020-05" db="EMBL/GenBank/DDBJ databases">
        <authorList>
            <person name="Khan S.A."/>
            <person name="Jeon C.O."/>
            <person name="Chun B.H."/>
        </authorList>
    </citation>
    <scope>NUCLEOTIDE SEQUENCE [LARGE SCALE GENOMIC DNA]</scope>
    <source>
        <strain evidence="1 2">H242</strain>
    </source>
</reference>
<keyword evidence="2" id="KW-1185">Reference proteome</keyword>
<evidence type="ECO:0000313" key="1">
    <source>
        <dbReference type="EMBL" id="QJW84036.1"/>
    </source>
</evidence>
<dbReference type="EMBL" id="CP053418">
    <property type="protein sequence ID" value="QJW84036.1"/>
    <property type="molecule type" value="Genomic_DNA"/>
</dbReference>
<evidence type="ECO:0000313" key="2">
    <source>
        <dbReference type="Proteomes" id="UP000500826"/>
    </source>
</evidence>
<organism evidence="1 2">
    <name type="scientific">Ramlibacter terrae</name>
    <dbReference type="NCBI Taxonomy" id="2732511"/>
    <lineage>
        <taxon>Bacteria</taxon>
        <taxon>Pseudomonadati</taxon>
        <taxon>Pseudomonadota</taxon>
        <taxon>Betaproteobacteria</taxon>
        <taxon>Burkholderiales</taxon>
        <taxon>Comamonadaceae</taxon>
        <taxon>Ramlibacter</taxon>
    </lineage>
</organism>
<name>A0ABX6P4H0_9BURK</name>